<keyword evidence="1" id="KW-0472">Membrane</keyword>
<dbReference type="InterPro" id="IPR013417">
    <property type="entry name" value="CHP02588"/>
</dbReference>
<reference evidence="2 3" key="1">
    <citation type="submission" date="2020-11" db="EMBL/GenBank/DDBJ databases">
        <authorList>
            <person name="Lassalle F."/>
        </authorList>
    </citation>
    <scope>NUCLEOTIDE SEQUENCE [LARGE SCALE GENOMIC DNA]</scope>
    <source>
        <strain evidence="2 3">JC140</strain>
    </source>
</reference>
<sequence>MTTSSNNRHTEAVKPHWVEWATGVVSAMIVLTMIAWIAGETLLQEDVPPSFSFTVSAVTPVENGHRVEFDILNRGTLTAAAVSVRAEITEQGQPVEDAEVTFDYVPGNSKASGGVVFTGDPTGRNIRLRAMGYTDP</sequence>
<evidence type="ECO:0000313" key="3">
    <source>
        <dbReference type="Proteomes" id="UP000606921"/>
    </source>
</evidence>
<proteinExistence type="predicted"/>
<keyword evidence="1" id="KW-0812">Transmembrane</keyword>
<accession>A0ABM8PU42</accession>
<gene>
    <name evidence="2" type="ORF">REJC140_01406</name>
</gene>
<dbReference type="EMBL" id="CABFWF030000014">
    <property type="protein sequence ID" value="CAD7048639.1"/>
    <property type="molecule type" value="Genomic_DNA"/>
</dbReference>
<comment type="caution">
    <text evidence="2">The sequence shown here is derived from an EMBL/GenBank/DDBJ whole genome shotgun (WGS) entry which is preliminary data.</text>
</comment>
<feature type="transmembrane region" description="Helical" evidence="1">
    <location>
        <begin position="20"/>
        <end position="39"/>
    </location>
</feature>
<dbReference type="NCBIfam" id="TIGR02588">
    <property type="entry name" value="TIGR02588 family protein"/>
    <property type="match status" value="1"/>
</dbReference>
<dbReference type="RefSeq" id="WP_142593537.1">
    <property type="nucleotide sequence ID" value="NZ_CABFWF030000014.1"/>
</dbReference>
<evidence type="ECO:0000313" key="2">
    <source>
        <dbReference type="EMBL" id="CAD7048639.1"/>
    </source>
</evidence>
<name>A0ABM8PU42_9HYPH</name>
<dbReference type="Proteomes" id="UP000606921">
    <property type="component" value="Unassembled WGS sequence"/>
</dbReference>
<keyword evidence="3" id="KW-1185">Reference proteome</keyword>
<protein>
    <submittedName>
        <fullName evidence="2">TIGR02588 family protein</fullName>
    </submittedName>
</protein>
<keyword evidence="1" id="KW-1133">Transmembrane helix</keyword>
<organism evidence="2 3">
    <name type="scientific">Pseudorhizobium endolithicum</name>
    <dbReference type="NCBI Taxonomy" id="1191678"/>
    <lineage>
        <taxon>Bacteria</taxon>
        <taxon>Pseudomonadati</taxon>
        <taxon>Pseudomonadota</taxon>
        <taxon>Alphaproteobacteria</taxon>
        <taxon>Hyphomicrobiales</taxon>
        <taxon>Rhizobiaceae</taxon>
        <taxon>Rhizobium/Agrobacterium group</taxon>
        <taxon>Pseudorhizobium</taxon>
    </lineage>
</organism>
<evidence type="ECO:0000256" key="1">
    <source>
        <dbReference type="SAM" id="Phobius"/>
    </source>
</evidence>